<evidence type="ECO:0000313" key="12">
    <source>
        <dbReference type="EMBL" id="QDU98324.1"/>
    </source>
</evidence>
<dbReference type="SMART" id="SM00491">
    <property type="entry name" value="HELICc2"/>
    <property type="match status" value="1"/>
</dbReference>
<dbReference type="GO" id="GO:0016818">
    <property type="term" value="F:hydrolase activity, acting on acid anhydrides, in phosphorus-containing anhydrides"/>
    <property type="evidence" value="ECO:0007669"/>
    <property type="project" value="InterPro"/>
</dbReference>
<dbReference type="PANTHER" id="PTHR11472:SF34">
    <property type="entry name" value="REGULATOR OF TELOMERE ELONGATION HELICASE 1"/>
    <property type="match status" value="1"/>
</dbReference>
<dbReference type="InterPro" id="IPR027417">
    <property type="entry name" value="P-loop_NTPase"/>
</dbReference>
<dbReference type="PANTHER" id="PTHR11472">
    <property type="entry name" value="DNA REPAIR DEAD HELICASE RAD3/XP-D SUBFAMILY MEMBER"/>
    <property type="match status" value="1"/>
</dbReference>
<keyword evidence="5" id="KW-0067">ATP-binding</keyword>
<dbReference type="KEGG" id="lcre:Pla8534_61910"/>
<dbReference type="RefSeq" id="WP_231756443.1">
    <property type="nucleotide sequence ID" value="NZ_CP036433.1"/>
</dbReference>
<dbReference type="InterPro" id="IPR045028">
    <property type="entry name" value="DinG/Rad3-like"/>
</dbReference>
<accession>A0A518E2M5</accession>
<evidence type="ECO:0000256" key="4">
    <source>
        <dbReference type="ARBA" id="ARBA00022806"/>
    </source>
</evidence>
<dbReference type="GO" id="GO:0046872">
    <property type="term" value="F:metal ion binding"/>
    <property type="evidence" value="ECO:0007669"/>
    <property type="project" value="UniProtKB-KW"/>
</dbReference>
<dbReference type="InterPro" id="IPR006555">
    <property type="entry name" value="ATP-dep_Helicase_C"/>
</dbReference>
<keyword evidence="4 12" id="KW-0347">Helicase</keyword>
<keyword evidence="8" id="KW-0238">DNA-binding</keyword>
<keyword evidence="6" id="KW-0408">Iron</keyword>
<name>A0A518E2M5_9BACT</name>
<dbReference type="PROSITE" id="PS51193">
    <property type="entry name" value="HELICASE_ATP_BIND_2"/>
    <property type="match status" value="1"/>
</dbReference>
<dbReference type="InterPro" id="IPR011545">
    <property type="entry name" value="DEAD/DEAH_box_helicase_dom"/>
</dbReference>
<evidence type="ECO:0000256" key="2">
    <source>
        <dbReference type="ARBA" id="ARBA00022741"/>
    </source>
</evidence>
<evidence type="ECO:0000256" key="9">
    <source>
        <dbReference type="ARBA" id="ARBA00023235"/>
    </source>
</evidence>
<evidence type="ECO:0000256" key="7">
    <source>
        <dbReference type="ARBA" id="ARBA00023014"/>
    </source>
</evidence>
<comment type="similarity">
    <text evidence="10">Belongs to the helicase family. DinG subfamily.</text>
</comment>
<dbReference type="Pfam" id="PF00270">
    <property type="entry name" value="DEAD"/>
    <property type="match status" value="1"/>
</dbReference>
<dbReference type="GO" id="GO:0051536">
    <property type="term" value="F:iron-sulfur cluster binding"/>
    <property type="evidence" value="ECO:0007669"/>
    <property type="project" value="UniProtKB-KW"/>
</dbReference>
<keyword evidence="1" id="KW-0479">Metal-binding</keyword>
<evidence type="ECO:0000256" key="6">
    <source>
        <dbReference type="ARBA" id="ARBA00023004"/>
    </source>
</evidence>
<evidence type="ECO:0000256" key="8">
    <source>
        <dbReference type="ARBA" id="ARBA00023125"/>
    </source>
</evidence>
<keyword evidence="13" id="KW-1185">Reference proteome</keyword>
<evidence type="ECO:0000256" key="1">
    <source>
        <dbReference type="ARBA" id="ARBA00022723"/>
    </source>
</evidence>
<dbReference type="GO" id="GO:0003677">
    <property type="term" value="F:DNA binding"/>
    <property type="evidence" value="ECO:0007669"/>
    <property type="project" value="UniProtKB-KW"/>
</dbReference>
<keyword evidence="3 12" id="KW-0378">Hydrolase</keyword>
<evidence type="ECO:0000256" key="10">
    <source>
        <dbReference type="ARBA" id="ARBA00038058"/>
    </source>
</evidence>
<dbReference type="Pfam" id="PF13307">
    <property type="entry name" value="Helicase_C_2"/>
    <property type="match status" value="1"/>
</dbReference>
<evidence type="ECO:0000256" key="3">
    <source>
        <dbReference type="ARBA" id="ARBA00022801"/>
    </source>
</evidence>
<dbReference type="SUPFAM" id="SSF52540">
    <property type="entry name" value="P-loop containing nucleoside triphosphate hydrolases"/>
    <property type="match status" value="1"/>
</dbReference>
<keyword evidence="2" id="KW-0547">Nucleotide-binding</keyword>
<gene>
    <name evidence="12" type="primary">dinG</name>
    <name evidence="12" type="ORF">Pla8534_61910</name>
</gene>
<sequence>MLTPTDILGPGGRISARLPHYEHRTEQLAMADAVASALKGSHHLVAEAGTGVGKSFAYLVPAILRVAAAQAASDGTKEPLRIVVSTHTIALQEQLLQKDLPLLRSVIPYEFTAVLAKGRRNYLSLRRLQNAHTRARSLFFSEQEFEQLQQVQRWSEQSADGSRSDLSFEPQSSVWDEVASDSGNCMGRKCPTHKECFYFRARRRLQHAQILVVNHALFFTDLALRRAGVNLLPDYQAVILDEAHTIESVASDHLGLGVASGQVDYLLNRLYNDHTNKGLLVEPALRQAQEQVLRCRHRADDFFGELYAWLNQGKSSTARVRTPEIVPNELSGALQKLSELIKDHAESLEDTKKQDYTSAAERLTVLASEIESWRQQQSPESVYWVEGSVNRQNKTRIKLSAAPLDVGPSLREALFDQIPSVVLTSATLGVGDGGSFSFFKSRVGLTQTEEIRLGSPFNYQEQAKVVLVEGMADPGRETAEFDRQVHAMIRRYVGQTDGRAFVLFTSYGAMRKAVAELTPWLIERNLALYAQSDGLPRSQMVERFQQNPRAVLMGVSSFWQGVDVPGDALQNVIITKLPFSVPDHPLLEARLETIRAAGGNPFVDYQLPEAVIKLRQGFGRLIRTRRDRGMVVLLDPRLRSKPYGKIFLDSLPPCPRVIDAL</sequence>
<evidence type="ECO:0000313" key="13">
    <source>
        <dbReference type="Proteomes" id="UP000317648"/>
    </source>
</evidence>
<dbReference type="FunFam" id="3.40.50.300:FF:000437">
    <property type="entry name" value="ATP-dependent DNA helicase DinG"/>
    <property type="match status" value="1"/>
</dbReference>
<organism evidence="12 13">
    <name type="scientific">Lignipirellula cremea</name>
    <dbReference type="NCBI Taxonomy" id="2528010"/>
    <lineage>
        <taxon>Bacteria</taxon>
        <taxon>Pseudomonadati</taxon>
        <taxon>Planctomycetota</taxon>
        <taxon>Planctomycetia</taxon>
        <taxon>Pirellulales</taxon>
        <taxon>Pirellulaceae</taxon>
        <taxon>Lignipirellula</taxon>
    </lineage>
</organism>
<dbReference type="InterPro" id="IPR010614">
    <property type="entry name" value="RAD3-like_helicase_DEAD"/>
</dbReference>
<dbReference type="Gene3D" id="3.40.50.300">
    <property type="entry name" value="P-loop containing nucleotide triphosphate hydrolases"/>
    <property type="match status" value="2"/>
</dbReference>
<dbReference type="GO" id="GO:0005524">
    <property type="term" value="F:ATP binding"/>
    <property type="evidence" value="ECO:0007669"/>
    <property type="project" value="UniProtKB-KW"/>
</dbReference>
<feature type="domain" description="Helicase ATP-binding" evidence="11">
    <location>
        <begin position="13"/>
        <end position="292"/>
    </location>
</feature>
<dbReference type="GO" id="GO:0006139">
    <property type="term" value="P:nucleobase-containing compound metabolic process"/>
    <property type="evidence" value="ECO:0007669"/>
    <property type="project" value="InterPro"/>
</dbReference>
<dbReference type="GO" id="GO:0003678">
    <property type="term" value="F:DNA helicase activity"/>
    <property type="evidence" value="ECO:0007669"/>
    <property type="project" value="UniProtKB-EC"/>
</dbReference>
<evidence type="ECO:0000256" key="5">
    <source>
        <dbReference type="ARBA" id="ARBA00022840"/>
    </source>
</evidence>
<dbReference type="InterPro" id="IPR014013">
    <property type="entry name" value="Helic_SF1/SF2_ATP-bd_DinG/Rad3"/>
</dbReference>
<dbReference type="AlphaFoldDB" id="A0A518E2M5"/>
<dbReference type="EMBL" id="CP036433">
    <property type="protein sequence ID" value="QDU98324.1"/>
    <property type="molecule type" value="Genomic_DNA"/>
</dbReference>
<dbReference type="EC" id="3.6.4.12" evidence="12"/>
<proteinExistence type="inferred from homology"/>
<dbReference type="Proteomes" id="UP000317648">
    <property type="component" value="Chromosome"/>
</dbReference>
<reference evidence="12 13" key="1">
    <citation type="submission" date="2019-02" db="EMBL/GenBank/DDBJ databases">
        <title>Deep-cultivation of Planctomycetes and their phenomic and genomic characterization uncovers novel biology.</title>
        <authorList>
            <person name="Wiegand S."/>
            <person name="Jogler M."/>
            <person name="Boedeker C."/>
            <person name="Pinto D."/>
            <person name="Vollmers J."/>
            <person name="Rivas-Marin E."/>
            <person name="Kohn T."/>
            <person name="Peeters S.H."/>
            <person name="Heuer A."/>
            <person name="Rast P."/>
            <person name="Oberbeckmann S."/>
            <person name="Bunk B."/>
            <person name="Jeske O."/>
            <person name="Meyerdierks A."/>
            <person name="Storesund J.E."/>
            <person name="Kallscheuer N."/>
            <person name="Luecker S."/>
            <person name="Lage O.M."/>
            <person name="Pohl T."/>
            <person name="Merkel B.J."/>
            <person name="Hornburger P."/>
            <person name="Mueller R.-W."/>
            <person name="Bruemmer F."/>
            <person name="Labrenz M."/>
            <person name="Spormann A.M."/>
            <person name="Op den Camp H."/>
            <person name="Overmann J."/>
            <person name="Amann R."/>
            <person name="Jetten M.S.M."/>
            <person name="Mascher T."/>
            <person name="Medema M.H."/>
            <person name="Devos D.P."/>
            <person name="Kaster A.-K."/>
            <person name="Ovreas L."/>
            <person name="Rohde M."/>
            <person name="Galperin M.Y."/>
            <person name="Jogler C."/>
        </authorList>
    </citation>
    <scope>NUCLEOTIDE SEQUENCE [LARGE SCALE GENOMIC DNA]</scope>
    <source>
        <strain evidence="12 13">Pla85_3_4</strain>
    </source>
</reference>
<keyword evidence="9" id="KW-0413">Isomerase</keyword>
<evidence type="ECO:0000259" key="11">
    <source>
        <dbReference type="PROSITE" id="PS51193"/>
    </source>
</evidence>
<dbReference type="Pfam" id="PF06733">
    <property type="entry name" value="DEAD_2"/>
    <property type="match status" value="1"/>
</dbReference>
<protein>
    <submittedName>
        <fullName evidence="12">Putative ATP-dependent helicase DinG</fullName>
        <ecNumber evidence="12">3.6.4.12</ecNumber>
    </submittedName>
</protein>
<keyword evidence="7" id="KW-0411">Iron-sulfur</keyword>